<protein>
    <submittedName>
        <fullName evidence="4">TetR/AcrR family transcriptional regulator</fullName>
    </submittedName>
</protein>
<dbReference type="Pfam" id="PF00440">
    <property type="entry name" value="TetR_N"/>
    <property type="match status" value="1"/>
</dbReference>
<dbReference type="Proteomes" id="UP000664480">
    <property type="component" value="Unassembled WGS sequence"/>
</dbReference>
<evidence type="ECO:0000313" key="5">
    <source>
        <dbReference type="Proteomes" id="UP000664480"/>
    </source>
</evidence>
<dbReference type="RefSeq" id="WP_206587667.1">
    <property type="nucleotide sequence ID" value="NZ_JAFKCU010000003.1"/>
</dbReference>
<name>A0ABS3CJS9_9BACT</name>
<reference evidence="4 5" key="1">
    <citation type="submission" date="2021-03" db="EMBL/GenBank/DDBJ databases">
        <title>novel species isolated from a fishpond in China.</title>
        <authorList>
            <person name="Lu H."/>
            <person name="Cai Z."/>
        </authorList>
    </citation>
    <scope>NUCLEOTIDE SEQUENCE [LARGE SCALE GENOMIC DNA]</scope>
    <source>
        <strain evidence="4 5">YJ13C</strain>
    </source>
</reference>
<comment type="caution">
    <text evidence="4">The sequence shown here is derived from an EMBL/GenBank/DDBJ whole genome shotgun (WGS) entry which is preliminary data.</text>
</comment>
<organism evidence="4 5">
    <name type="scientific">Algoriphagus pacificus</name>
    <dbReference type="NCBI Taxonomy" id="2811234"/>
    <lineage>
        <taxon>Bacteria</taxon>
        <taxon>Pseudomonadati</taxon>
        <taxon>Bacteroidota</taxon>
        <taxon>Cytophagia</taxon>
        <taxon>Cytophagales</taxon>
        <taxon>Cyclobacteriaceae</taxon>
        <taxon>Algoriphagus</taxon>
    </lineage>
</organism>
<dbReference type="SUPFAM" id="SSF46689">
    <property type="entry name" value="Homeodomain-like"/>
    <property type="match status" value="1"/>
</dbReference>
<dbReference type="EMBL" id="JAFKCU010000003">
    <property type="protein sequence ID" value="MBN7817020.1"/>
    <property type="molecule type" value="Genomic_DNA"/>
</dbReference>
<dbReference type="Gene3D" id="1.10.357.10">
    <property type="entry name" value="Tetracycline Repressor, domain 2"/>
    <property type="match status" value="1"/>
</dbReference>
<evidence type="ECO:0000259" key="3">
    <source>
        <dbReference type="PROSITE" id="PS50977"/>
    </source>
</evidence>
<evidence type="ECO:0000256" key="2">
    <source>
        <dbReference type="PROSITE-ProRule" id="PRU00335"/>
    </source>
</evidence>
<feature type="domain" description="HTH tetR-type" evidence="3">
    <location>
        <begin position="15"/>
        <end position="73"/>
    </location>
</feature>
<dbReference type="InterPro" id="IPR009057">
    <property type="entry name" value="Homeodomain-like_sf"/>
</dbReference>
<dbReference type="PROSITE" id="PS50977">
    <property type="entry name" value="HTH_TETR_2"/>
    <property type="match status" value="1"/>
</dbReference>
<proteinExistence type="predicted"/>
<keyword evidence="5" id="KW-1185">Reference proteome</keyword>
<evidence type="ECO:0000256" key="1">
    <source>
        <dbReference type="ARBA" id="ARBA00023125"/>
    </source>
</evidence>
<dbReference type="InterPro" id="IPR001647">
    <property type="entry name" value="HTH_TetR"/>
</dbReference>
<keyword evidence="1 2" id="KW-0238">DNA-binding</keyword>
<feature type="DNA-binding region" description="H-T-H motif" evidence="2">
    <location>
        <begin position="36"/>
        <end position="55"/>
    </location>
</feature>
<accession>A0ABS3CJS9</accession>
<gene>
    <name evidence="4" type="ORF">J0A69_16380</name>
</gene>
<evidence type="ECO:0000313" key="4">
    <source>
        <dbReference type="EMBL" id="MBN7817020.1"/>
    </source>
</evidence>
<sequence>MKNDFLDKGRVNQKLGTRDKILAAAQYFLNKGTDFTLDDISKQAGISRATIYRYYSNVDELAGEAGLAIKTQKPETLYDSVKDLDLEEAILGVQKYYNTLALDHEHAFRKYLAVAITSTSKLKRGARRVKTLRLVLEKANLTKSEKNNLINLFTVLMGIEPLIVTKDVCGLDNEQSKDLLKWGMEMILKGIAKDQKS</sequence>